<organism evidence="1 2">
    <name type="scientific">Neophaeococcomyces mojaviensis</name>
    <dbReference type="NCBI Taxonomy" id="3383035"/>
    <lineage>
        <taxon>Eukaryota</taxon>
        <taxon>Fungi</taxon>
        <taxon>Dikarya</taxon>
        <taxon>Ascomycota</taxon>
        <taxon>Pezizomycotina</taxon>
        <taxon>Eurotiomycetes</taxon>
        <taxon>Chaetothyriomycetidae</taxon>
        <taxon>Chaetothyriales</taxon>
        <taxon>Chaetothyriales incertae sedis</taxon>
        <taxon>Neophaeococcomyces</taxon>
    </lineage>
</organism>
<dbReference type="Proteomes" id="UP001172386">
    <property type="component" value="Unassembled WGS sequence"/>
</dbReference>
<protein>
    <submittedName>
        <fullName evidence="1">Uncharacterized protein</fullName>
    </submittedName>
</protein>
<comment type="caution">
    <text evidence="1">The sequence shown here is derived from an EMBL/GenBank/DDBJ whole genome shotgun (WGS) entry which is preliminary data.</text>
</comment>
<dbReference type="EMBL" id="JAPDRQ010000193">
    <property type="protein sequence ID" value="KAJ9652551.1"/>
    <property type="molecule type" value="Genomic_DNA"/>
</dbReference>
<evidence type="ECO:0000313" key="1">
    <source>
        <dbReference type="EMBL" id="KAJ9652551.1"/>
    </source>
</evidence>
<name>A0ACC2ZY01_9EURO</name>
<evidence type="ECO:0000313" key="2">
    <source>
        <dbReference type="Proteomes" id="UP001172386"/>
    </source>
</evidence>
<accession>A0ACC2ZY01</accession>
<proteinExistence type="predicted"/>
<keyword evidence="2" id="KW-1185">Reference proteome</keyword>
<reference evidence="1" key="1">
    <citation type="submission" date="2022-10" db="EMBL/GenBank/DDBJ databases">
        <title>Culturing micro-colonial fungi from biological soil crusts in the Mojave desert and describing Neophaeococcomyces mojavensis, and introducing the new genera and species Taxawa tesnikishii.</title>
        <authorList>
            <person name="Kurbessoian T."/>
            <person name="Stajich J.E."/>
        </authorList>
    </citation>
    <scope>NUCLEOTIDE SEQUENCE</scope>
    <source>
        <strain evidence="1">JES_112</strain>
    </source>
</reference>
<sequence length="295" mass="34861">MSCAGDKTRKSWLARFIYGHIELHDFWTRMFNFQRQIAIHRLPAPRETEAERIQREDCLQALRVVFIVKKHQTLEKVLKTKAERALRSTNSKENVDWQRTNGHVSSEEYGTYLDELERDILELKEWDDIQHIDDVPEEKKLYGEKYEHDGDGHFAFWEAKFTTKGVPESFYNGFLHIIHLDSCLQHPATCTYLVWLFCHICHFSWIHSAWRIIDNFGFNEKGLQTASGHTAQMPKTLDKPYIAVRDRIKRHPTIPSYDEGYVRESEISKETIRSNKRVHFDHVESSTPPKRFRGS</sequence>
<gene>
    <name evidence="1" type="ORF">H2198_008194</name>
</gene>